<protein>
    <recommendedName>
        <fullName evidence="8">5'-3' exoribonuclease</fullName>
        <ecNumber evidence="8">3.1.13.-</ecNumber>
    </recommendedName>
</protein>
<evidence type="ECO:0000259" key="10">
    <source>
        <dbReference type="Pfam" id="PF03159"/>
    </source>
</evidence>
<feature type="region of interest" description="Disordered" evidence="9">
    <location>
        <begin position="417"/>
        <end position="521"/>
    </location>
</feature>
<evidence type="ECO:0000256" key="8">
    <source>
        <dbReference type="PIRNR" id="PIRNR037239"/>
    </source>
</evidence>
<keyword evidence="13" id="KW-1185">Reference proteome</keyword>
<dbReference type="Gene3D" id="3.40.50.12390">
    <property type="match status" value="2"/>
</dbReference>
<feature type="compositionally biased region" description="Basic and acidic residues" evidence="9">
    <location>
        <begin position="951"/>
        <end position="963"/>
    </location>
</feature>
<accession>A0A2H6KFF3</accession>
<evidence type="ECO:0000259" key="11">
    <source>
        <dbReference type="Pfam" id="PF17846"/>
    </source>
</evidence>
<evidence type="ECO:0000256" key="1">
    <source>
        <dbReference type="ARBA" id="ARBA00004123"/>
    </source>
</evidence>
<dbReference type="Proteomes" id="UP000236319">
    <property type="component" value="Unassembled WGS sequence"/>
</dbReference>
<dbReference type="Gene3D" id="1.25.40.1050">
    <property type="match status" value="1"/>
</dbReference>
<dbReference type="GO" id="GO:0000956">
    <property type="term" value="P:nuclear-transcribed mRNA catabolic process"/>
    <property type="evidence" value="ECO:0007669"/>
    <property type="project" value="TreeGrafter"/>
</dbReference>
<dbReference type="GeneID" id="39875490"/>
<keyword evidence="3 8" id="KW-0507">mRNA processing</keyword>
<dbReference type="GO" id="GO:0006397">
    <property type="term" value="P:mRNA processing"/>
    <property type="evidence" value="ECO:0007669"/>
    <property type="project" value="UniProtKB-UniRule"/>
</dbReference>
<evidence type="ECO:0000256" key="3">
    <source>
        <dbReference type="ARBA" id="ARBA00022664"/>
    </source>
</evidence>
<evidence type="ECO:0000313" key="12">
    <source>
        <dbReference type="EMBL" id="GBE61720.1"/>
    </source>
</evidence>
<keyword evidence="7" id="KW-0539">Nucleus</keyword>
<sequence length="1100" mass="123937">MGVPTFYRWLCSRYPRVVQDVKDDLNERDVDFTDVEAFGMELLMPNPNGEFDNLYVDMNGLIHPCCHPEGLEQPPSEEVMFQCIFDYLDRLFYLVRPRKLLFLAIDGVAPRAKMNQQRSRRFKSAAEADLEASTYEKVSAEFAGKNIFVPPKQKRWDSNVITPGTPFMHELSRRVVSFIEERRRLFESWSRIHVIYSDPNVPGEGEHKIMNFIRNQRHSPQHDPNTRHVLHGMDADLIMLGLATHEVNFYIIREIAVIIPATRKPEQEIRKAVLAAQANPLSGSTKLQSDKSYRSMLRQNWKQMQFLRIPVLREYLSHQLYFPAGWSGGGGPIAFERCIDDLVLMCFFCGNDFLPHLPSVSIPGGSIDQMILLYQSVLPDLGDYLTNEGEINFAQVERFVSFIARVEDDVFRTEQDFKQRQKARRAQQESQKASADESPRESPRAPNPDRSLSKPGGMQGMQSIAHNDANSSKVDGSSNGVPHVTNGHGTASNVDLSKGSDRSSASETDSSTDKNAASNGDSVSFSELDVEVAFKKRCDELLKQYREIANPVEPIDLSLNDPKLWKAAYYRQKFNLSETDDVSAFAAKVAKEYVKGMCWVLRYYYQGCASWGWFYPYHYAPFCSDLKFEGMEFTFDYGEPYTPFQQLLSVMPIRSAHCLPDELRHLMTDSESPIASFYPTQFREDPNGKRYKYQWVALLPFIEEAKLLQLARPIEATLTPELQDRNRVRKDVLFVGSGGTDAFIGELNCEGDRCEFVSKAEQKHQSVLLNGAKLPSRVLRIEDLMEEGRNRGFNCDIAKRMITNVLGRGYSAGNGGPDKDRDVLRNFGRDFHQTQNAYNPHHHPSHHDGSRRDNHRANNGSGRRPQVAEGGFAVPQMQPFRGTPAPPPVPGHYDPNGMSGANRQQHQPHRGHTQQSQHYNPQPRSVAHHKAGDAPPHHYGAGGGITTHAGGRRDNDGYRDSHGIRGPRNQQPQYNDKGKDGRVAGGFTPGGHPPNSGRRPNEAYPPPHQRGQGFSKPTHAAQREQNANEPRRHGQPNYLAGHKLERPKRPPVHVVGVPPPPPPTAERAQAKNAEPAPQKRALDNAEVPPAAKPNPASRHE</sequence>
<proteinExistence type="inferred from homology"/>
<evidence type="ECO:0000256" key="4">
    <source>
        <dbReference type="ARBA" id="ARBA00022722"/>
    </source>
</evidence>
<comment type="caution">
    <text evidence="12">The sequence shown here is derived from an EMBL/GenBank/DDBJ whole genome shotgun (WGS) entry which is preliminary data.</text>
</comment>
<comment type="function">
    <text evidence="8">Possesses 5'-&gt;3' exoribonuclease activity. May promote termination of transcription by RNA polymerase II.</text>
</comment>
<evidence type="ECO:0000256" key="9">
    <source>
        <dbReference type="SAM" id="MobiDB-lite"/>
    </source>
</evidence>
<dbReference type="InterPro" id="IPR041412">
    <property type="entry name" value="Xrn1_helical"/>
</dbReference>
<dbReference type="AlphaFoldDB" id="A0A2H6KFF3"/>
<feature type="domain" description="Xrn1 helical" evidence="11">
    <location>
        <begin position="334"/>
        <end position="738"/>
    </location>
</feature>
<dbReference type="GO" id="GO:0003723">
    <property type="term" value="F:RNA binding"/>
    <property type="evidence" value="ECO:0007669"/>
    <property type="project" value="TreeGrafter"/>
</dbReference>
<comment type="similarity">
    <text evidence="2 8">Belongs to the 5'-3' exonuclease family. XRN2/RAT1 subfamily.</text>
</comment>
<feature type="domain" description="Xrn1 N-terminal" evidence="10">
    <location>
        <begin position="1"/>
        <end position="254"/>
    </location>
</feature>
<dbReference type="PANTHER" id="PTHR12341">
    <property type="entry name" value="5'-&gt;3' EXORIBONUCLEASE"/>
    <property type="match status" value="1"/>
</dbReference>
<reference evidence="12 13" key="1">
    <citation type="journal article" date="2017" name="BMC Genomics">
        <title>Whole-genome assembly of Babesia ovata and comparative genomics between closely related pathogens.</title>
        <authorList>
            <person name="Yamagishi J."/>
            <person name="Asada M."/>
            <person name="Hakimi H."/>
            <person name="Tanaka T.Q."/>
            <person name="Sugimoto C."/>
            <person name="Kawazu S."/>
        </authorList>
    </citation>
    <scope>NUCLEOTIDE SEQUENCE [LARGE SCALE GENOMIC DNA]</scope>
    <source>
        <strain evidence="12 13">Miyake</strain>
    </source>
</reference>
<dbReference type="RefSeq" id="XP_028867963.1">
    <property type="nucleotide sequence ID" value="XM_029012130.1"/>
</dbReference>
<dbReference type="VEuPathDB" id="PiroplasmaDB:BOVATA_032130"/>
<keyword evidence="4 8" id="KW-0540">Nuclease</keyword>
<dbReference type="GO" id="GO:0005634">
    <property type="term" value="C:nucleus"/>
    <property type="evidence" value="ECO:0007669"/>
    <property type="project" value="UniProtKB-SubCell"/>
</dbReference>
<evidence type="ECO:0000256" key="5">
    <source>
        <dbReference type="ARBA" id="ARBA00022801"/>
    </source>
</evidence>
<name>A0A2H6KFF3_9APIC</name>
<feature type="compositionally biased region" description="Polar residues" evidence="9">
    <location>
        <begin position="460"/>
        <end position="480"/>
    </location>
</feature>
<dbReference type="InterPro" id="IPR017151">
    <property type="entry name" value="Xrn2/3/4"/>
</dbReference>
<feature type="region of interest" description="Disordered" evidence="9">
    <location>
        <begin position="834"/>
        <end position="1100"/>
    </location>
</feature>
<dbReference type="EC" id="3.1.13.-" evidence="8"/>
<evidence type="ECO:0000256" key="7">
    <source>
        <dbReference type="ARBA" id="ARBA00023242"/>
    </source>
</evidence>
<dbReference type="InterPro" id="IPR004859">
    <property type="entry name" value="Xrn1_N"/>
</dbReference>
<dbReference type="PANTHER" id="PTHR12341:SF41">
    <property type="entry name" value="5'-3' EXORIBONUCLEASE 2"/>
    <property type="match status" value="1"/>
</dbReference>
<evidence type="ECO:0000256" key="2">
    <source>
        <dbReference type="ARBA" id="ARBA00006994"/>
    </source>
</evidence>
<dbReference type="InterPro" id="IPR027073">
    <property type="entry name" value="5_3_exoribonuclease"/>
</dbReference>
<dbReference type="GO" id="GO:0004534">
    <property type="term" value="F:5'-3' RNA exonuclease activity"/>
    <property type="evidence" value="ECO:0007669"/>
    <property type="project" value="UniProtKB-UniRule"/>
</dbReference>
<keyword evidence="6 8" id="KW-0269">Exonuclease</keyword>
<organism evidence="12 13">
    <name type="scientific">Babesia ovata</name>
    <dbReference type="NCBI Taxonomy" id="189622"/>
    <lineage>
        <taxon>Eukaryota</taxon>
        <taxon>Sar</taxon>
        <taxon>Alveolata</taxon>
        <taxon>Apicomplexa</taxon>
        <taxon>Aconoidasida</taxon>
        <taxon>Piroplasmida</taxon>
        <taxon>Babesiidae</taxon>
        <taxon>Babesia</taxon>
    </lineage>
</organism>
<dbReference type="PIRSF" id="PIRSF037239">
    <property type="entry name" value="Exonuclease_Xrn2"/>
    <property type="match status" value="1"/>
</dbReference>
<dbReference type="OrthoDB" id="372487at2759"/>
<comment type="subcellular location">
    <subcellularLocation>
        <location evidence="1">Nucleus</location>
    </subcellularLocation>
</comment>
<keyword evidence="5 8" id="KW-0378">Hydrolase</keyword>
<dbReference type="CDD" id="cd18673">
    <property type="entry name" value="PIN_XRN1-2-like"/>
    <property type="match status" value="1"/>
</dbReference>
<dbReference type="Pfam" id="PF17846">
    <property type="entry name" value="XRN_M"/>
    <property type="match status" value="1"/>
</dbReference>
<evidence type="ECO:0000256" key="6">
    <source>
        <dbReference type="ARBA" id="ARBA00022839"/>
    </source>
</evidence>
<dbReference type="Pfam" id="PF03159">
    <property type="entry name" value="XRN_N"/>
    <property type="match status" value="1"/>
</dbReference>
<feature type="compositionally biased region" description="Polar residues" evidence="9">
    <location>
        <begin position="913"/>
        <end position="923"/>
    </location>
</feature>
<dbReference type="EMBL" id="BDSA01000003">
    <property type="protein sequence ID" value="GBE61720.1"/>
    <property type="molecule type" value="Genomic_DNA"/>
</dbReference>
<feature type="compositionally biased region" description="Basic and acidic residues" evidence="9">
    <location>
        <begin position="434"/>
        <end position="443"/>
    </location>
</feature>
<evidence type="ECO:0000313" key="13">
    <source>
        <dbReference type="Proteomes" id="UP000236319"/>
    </source>
</evidence>
<gene>
    <name evidence="12" type="ORF">BOVATA_032130</name>
</gene>
<feature type="compositionally biased region" description="Basic and acidic residues" evidence="9">
    <location>
        <begin position="846"/>
        <end position="856"/>
    </location>
</feature>